<dbReference type="InterPro" id="IPR043504">
    <property type="entry name" value="Peptidase_S1_PA_chymotrypsin"/>
</dbReference>
<evidence type="ECO:0000256" key="1">
    <source>
        <dbReference type="ARBA" id="ARBA00023157"/>
    </source>
</evidence>
<evidence type="ECO:0000259" key="2">
    <source>
        <dbReference type="PROSITE" id="PS50240"/>
    </source>
</evidence>
<dbReference type="InterPro" id="IPR001254">
    <property type="entry name" value="Trypsin_dom"/>
</dbReference>
<dbReference type="InterPro" id="IPR018114">
    <property type="entry name" value="TRYPSIN_HIS"/>
</dbReference>
<dbReference type="Proteomes" id="UP001328107">
    <property type="component" value="Unassembled WGS sequence"/>
</dbReference>
<dbReference type="SUPFAM" id="SSF50494">
    <property type="entry name" value="Trypsin-like serine proteases"/>
    <property type="match status" value="1"/>
</dbReference>
<dbReference type="FunFam" id="2.40.10.10:FF:000068">
    <property type="entry name" value="transmembrane protease serine 2"/>
    <property type="match status" value="1"/>
</dbReference>
<feature type="non-terminal residue" evidence="3">
    <location>
        <position position="150"/>
    </location>
</feature>
<feature type="domain" description="Peptidase S1" evidence="2">
    <location>
        <begin position="1"/>
        <end position="150"/>
    </location>
</feature>
<dbReference type="PANTHER" id="PTHR24252">
    <property type="entry name" value="ACROSIN-RELATED"/>
    <property type="match status" value="1"/>
</dbReference>
<evidence type="ECO:0000313" key="3">
    <source>
        <dbReference type="EMBL" id="GMR56721.1"/>
    </source>
</evidence>
<keyword evidence="1" id="KW-1015">Disulfide bond</keyword>
<dbReference type="SMART" id="SM00020">
    <property type="entry name" value="Tryp_SPc"/>
    <property type="match status" value="1"/>
</dbReference>
<reference evidence="4" key="1">
    <citation type="submission" date="2022-10" db="EMBL/GenBank/DDBJ databases">
        <title>Genome assembly of Pristionchus species.</title>
        <authorList>
            <person name="Yoshida K."/>
            <person name="Sommer R.J."/>
        </authorList>
    </citation>
    <scope>NUCLEOTIDE SEQUENCE [LARGE SCALE GENOMIC DNA]</scope>
    <source>
        <strain evidence="4">RS5460</strain>
    </source>
</reference>
<dbReference type="InterPro" id="IPR001314">
    <property type="entry name" value="Peptidase_S1A"/>
</dbReference>
<dbReference type="PRINTS" id="PR00722">
    <property type="entry name" value="CHYMOTRYPSIN"/>
</dbReference>
<organism evidence="3 4">
    <name type="scientific">Pristionchus mayeri</name>
    <dbReference type="NCBI Taxonomy" id="1317129"/>
    <lineage>
        <taxon>Eukaryota</taxon>
        <taxon>Metazoa</taxon>
        <taxon>Ecdysozoa</taxon>
        <taxon>Nematoda</taxon>
        <taxon>Chromadorea</taxon>
        <taxon>Rhabditida</taxon>
        <taxon>Rhabditina</taxon>
        <taxon>Diplogasteromorpha</taxon>
        <taxon>Diplogasteroidea</taxon>
        <taxon>Neodiplogasteridae</taxon>
        <taxon>Pristionchus</taxon>
    </lineage>
</organism>
<dbReference type="PROSITE" id="PS50240">
    <property type="entry name" value="TRYPSIN_DOM"/>
    <property type="match status" value="1"/>
</dbReference>
<keyword evidence="4" id="KW-1185">Reference proteome</keyword>
<dbReference type="PROSITE" id="PS00134">
    <property type="entry name" value="TRYPSIN_HIS"/>
    <property type="match status" value="1"/>
</dbReference>
<evidence type="ECO:0000313" key="4">
    <source>
        <dbReference type="Proteomes" id="UP001328107"/>
    </source>
</evidence>
<dbReference type="Pfam" id="PF00089">
    <property type="entry name" value="Trypsin"/>
    <property type="match status" value="1"/>
</dbReference>
<dbReference type="AlphaFoldDB" id="A0AAN5D4J6"/>
<comment type="caution">
    <text evidence="3">The sequence shown here is derived from an EMBL/GenBank/DDBJ whole genome shotgun (WGS) entry which is preliminary data.</text>
</comment>
<dbReference type="EMBL" id="BTRK01000006">
    <property type="protein sequence ID" value="GMR56721.1"/>
    <property type="molecule type" value="Genomic_DNA"/>
</dbReference>
<dbReference type="GO" id="GO:0004252">
    <property type="term" value="F:serine-type endopeptidase activity"/>
    <property type="evidence" value="ECO:0007669"/>
    <property type="project" value="InterPro"/>
</dbReference>
<dbReference type="PANTHER" id="PTHR24252:SF7">
    <property type="entry name" value="HYALIN"/>
    <property type="match status" value="1"/>
</dbReference>
<name>A0AAN5D4J6_9BILA</name>
<protein>
    <recommendedName>
        <fullName evidence="2">Peptidase S1 domain-containing protein</fullName>
    </recommendedName>
</protein>
<dbReference type="GO" id="GO:0006508">
    <property type="term" value="P:proteolysis"/>
    <property type="evidence" value="ECO:0007669"/>
    <property type="project" value="InterPro"/>
</dbReference>
<dbReference type="InterPro" id="IPR009003">
    <property type="entry name" value="Peptidase_S1_PA"/>
</dbReference>
<accession>A0AAN5D4J6</accession>
<proteinExistence type="predicted"/>
<feature type="non-terminal residue" evidence="3">
    <location>
        <position position="1"/>
    </location>
</feature>
<sequence length="150" mass="16832">IVGGDIAIPYSWPWQVVWCTKNWFSDKVCNLDCGGSVIAPGWVMTAGHCVYDDLNPKNYKVKAGVFDEMKNFSGEEGEQVVDVKAIHLNPDYNPRKLTYDIALIELETPLTYGDHVQPVCLPNTDEAALSYHKDLWVTGWGTRKGLSRLD</sequence>
<dbReference type="CDD" id="cd00190">
    <property type="entry name" value="Tryp_SPc"/>
    <property type="match status" value="1"/>
</dbReference>
<gene>
    <name evidence="3" type="ORF">PMAYCL1PPCAC_26916</name>
</gene>
<dbReference type="Gene3D" id="2.40.10.10">
    <property type="entry name" value="Trypsin-like serine proteases"/>
    <property type="match status" value="1"/>
</dbReference>